<keyword evidence="7" id="KW-1185">Reference proteome</keyword>
<proteinExistence type="inferred from homology"/>
<name>A0A4D7BGA5_9HYPH</name>
<dbReference type="InterPro" id="IPR044668">
    <property type="entry name" value="PuuD-like"/>
</dbReference>
<dbReference type="InterPro" id="IPR029062">
    <property type="entry name" value="Class_I_gatase-like"/>
</dbReference>
<gene>
    <name evidence="6" type="ORF">E8M01_25925</name>
</gene>
<protein>
    <recommendedName>
        <fullName evidence="5">gamma-glutamyl-gamma-aminobutyrate hydrolase</fullName>
        <ecNumber evidence="5">3.5.1.94</ecNumber>
    </recommendedName>
</protein>
<evidence type="ECO:0000256" key="4">
    <source>
        <dbReference type="ARBA" id="ARBA00060634"/>
    </source>
</evidence>
<accession>A0A4D7BGA5</accession>
<dbReference type="SUPFAM" id="SSF52317">
    <property type="entry name" value="Class I glutamine amidotransferase-like"/>
    <property type="match status" value="1"/>
</dbReference>
<comment type="catalytic activity">
    <reaction evidence="2">
        <text>4-(gamma-L-glutamylamino)butanoate + H2O = 4-aminobutanoate + L-glutamate</text>
        <dbReference type="Rhea" id="RHEA:19737"/>
        <dbReference type="ChEBI" id="CHEBI:15377"/>
        <dbReference type="ChEBI" id="CHEBI:29985"/>
        <dbReference type="ChEBI" id="CHEBI:58800"/>
        <dbReference type="ChEBI" id="CHEBI:59888"/>
        <dbReference type="EC" id="3.5.1.94"/>
    </reaction>
</comment>
<comment type="pathway">
    <text evidence="4">Amine and polyamine degradation; putrescine degradation; 4-aminobutanoate from putrescine: step 4/4.</text>
</comment>
<dbReference type="RefSeq" id="WP_136964837.1">
    <property type="nucleotide sequence ID" value="NZ_CP039690.1"/>
</dbReference>
<evidence type="ECO:0000313" key="6">
    <source>
        <dbReference type="EMBL" id="QCI69433.1"/>
    </source>
</evidence>
<organism evidence="6 7">
    <name type="scientific">Phreatobacter stygius</name>
    <dbReference type="NCBI Taxonomy" id="1940610"/>
    <lineage>
        <taxon>Bacteria</taxon>
        <taxon>Pseudomonadati</taxon>
        <taxon>Pseudomonadota</taxon>
        <taxon>Alphaproteobacteria</taxon>
        <taxon>Hyphomicrobiales</taxon>
        <taxon>Phreatobacteraceae</taxon>
        <taxon>Phreatobacter</taxon>
    </lineage>
</organism>
<keyword evidence="6" id="KW-0378">Hydrolase</keyword>
<comment type="function">
    <text evidence="3">Involved in the breakdown of putrescine via hydrolysis of the gamma-glutamyl linkage of gamma-glutamyl-gamma-aminobutyrate.</text>
</comment>
<dbReference type="EMBL" id="CP039690">
    <property type="protein sequence ID" value="QCI69433.1"/>
    <property type="molecule type" value="Genomic_DNA"/>
</dbReference>
<dbReference type="AlphaFoldDB" id="A0A4D7BGA5"/>
<dbReference type="InterPro" id="IPR011697">
    <property type="entry name" value="Peptidase_C26"/>
</dbReference>
<evidence type="ECO:0000256" key="3">
    <source>
        <dbReference type="ARBA" id="ARBA00055068"/>
    </source>
</evidence>
<dbReference type="GO" id="GO:0033969">
    <property type="term" value="F:gamma-glutamyl-gamma-aminobutyrate hydrolase activity"/>
    <property type="evidence" value="ECO:0007669"/>
    <property type="project" value="UniProtKB-EC"/>
</dbReference>
<dbReference type="Proteomes" id="UP000298781">
    <property type="component" value="Chromosome"/>
</dbReference>
<dbReference type="GO" id="GO:0005829">
    <property type="term" value="C:cytosol"/>
    <property type="evidence" value="ECO:0007669"/>
    <property type="project" value="TreeGrafter"/>
</dbReference>
<dbReference type="EC" id="3.5.1.94" evidence="5"/>
<sequence>MNRPVVGVIGNSHLVDNRFVVQHVGERNLRAVTEVAKALPLMFAGAPDITDIGALLEVVDGILLTGARANVHPAHFRTEPDPRHEPYDNARDAMALALTEICVAEGIPIFGICRGFQEMNVAFGGSLHPEIRDLPGRMNHRMPRLETGEVHPDPAVVFADRHDVRLVPGGVFARLFGRETIRVNSLHGQGILEPGERVVIEGVAEDGTAEAIRIADAPGFALGVQWHAEYDPQCNPVNRALFEAFGEALAARKQPAARRVRPAWAKPASVG</sequence>
<dbReference type="PANTHER" id="PTHR43235:SF1">
    <property type="entry name" value="GLUTAMINE AMIDOTRANSFERASE PB2B2.05-RELATED"/>
    <property type="match status" value="1"/>
</dbReference>
<evidence type="ECO:0000256" key="1">
    <source>
        <dbReference type="ARBA" id="ARBA00011083"/>
    </source>
</evidence>
<dbReference type="Gene3D" id="3.40.50.880">
    <property type="match status" value="1"/>
</dbReference>
<dbReference type="PROSITE" id="PS51273">
    <property type="entry name" value="GATASE_TYPE_1"/>
    <property type="match status" value="1"/>
</dbReference>
<evidence type="ECO:0000313" key="7">
    <source>
        <dbReference type="Proteomes" id="UP000298781"/>
    </source>
</evidence>
<dbReference type="CDD" id="cd01745">
    <property type="entry name" value="GATase1_2"/>
    <property type="match status" value="1"/>
</dbReference>
<dbReference type="GO" id="GO:0006598">
    <property type="term" value="P:polyamine catabolic process"/>
    <property type="evidence" value="ECO:0007669"/>
    <property type="project" value="TreeGrafter"/>
</dbReference>
<dbReference type="OrthoDB" id="9813383at2"/>
<dbReference type="KEGG" id="pstg:E8M01_25925"/>
<evidence type="ECO:0000256" key="5">
    <source>
        <dbReference type="ARBA" id="ARBA00066788"/>
    </source>
</evidence>
<dbReference type="PANTHER" id="PTHR43235">
    <property type="entry name" value="GLUTAMINE AMIDOTRANSFERASE PB2B2.05-RELATED"/>
    <property type="match status" value="1"/>
</dbReference>
<comment type="similarity">
    <text evidence="1">Belongs to the peptidase C26 family.</text>
</comment>
<evidence type="ECO:0000256" key="2">
    <source>
        <dbReference type="ARBA" id="ARBA00052718"/>
    </source>
</evidence>
<dbReference type="FunFam" id="3.40.50.880:FF:000030">
    <property type="entry name" value="Gamma-glutamyl-gamma-aminobutyrate hydrolase PuuD"/>
    <property type="match status" value="1"/>
</dbReference>
<reference evidence="6 7" key="1">
    <citation type="submission" date="2019-04" db="EMBL/GenBank/DDBJ databases">
        <title>Phreatobacter aquaticus sp. nov.</title>
        <authorList>
            <person name="Choi A."/>
        </authorList>
    </citation>
    <scope>NUCLEOTIDE SEQUENCE [LARGE SCALE GENOMIC DNA]</scope>
    <source>
        <strain evidence="6 7">KCTC 52518</strain>
    </source>
</reference>
<dbReference type="Pfam" id="PF07722">
    <property type="entry name" value="Peptidase_C26"/>
    <property type="match status" value="1"/>
</dbReference>